<dbReference type="Proteomes" id="UP000183376">
    <property type="component" value="Chromosome I"/>
</dbReference>
<dbReference type="AlphaFoldDB" id="A0A1G9V0I4"/>
<dbReference type="InterPro" id="IPR050267">
    <property type="entry name" value="Anti-sigma-factor_SerPK"/>
</dbReference>
<dbReference type="InterPro" id="IPR041359">
    <property type="entry name" value="MetOD1"/>
</dbReference>
<feature type="domain" description="Histidine kinase/HSP90-like ATPase" evidence="2">
    <location>
        <begin position="15"/>
        <end position="118"/>
    </location>
</feature>
<gene>
    <name evidence="4" type="ORF">SAMN04489726_2747</name>
</gene>
<dbReference type="STRING" id="211114.SAMN04489726_2747"/>
<protein>
    <submittedName>
        <fullName evidence="4">Histidine kinase-like ATPase domain-containing protein</fullName>
    </submittedName>
</protein>
<keyword evidence="1" id="KW-0723">Serine/threonine-protein kinase</keyword>
<dbReference type="Gene3D" id="3.30.565.10">
    <property type="entry name" value="Histidine kinase-like ATPase, C-terminal domain"/>
    <property type="match status" value="1"/>
</dbReference>
<evidence type="ECO:0000259" key="3">
    <source>
        <dbReference type="Pfam" id="PF18546"/>
    </source>
</evidence>
<dbReference type="PANTHER" id="PTHR35526:SF3">
    <property type="entry name" value="ANTI-SIGMA-F FACTOR RSBW"/>
    <property type="match status" value="1"/>
</dbReference>
<proteinExistence type="predicted"/>
<evidence type="ECO:0000313" key="5">
    <source>
        <dbReference type="Proteomes" id="UP000183376"/>
    </source>
</evidence>
<name>A0A1G9V0I4_ALLAB</name>
<dbReference type="PANTHER" id="PTHR35526">
    <property type="entry name" value="ANTI-SIGMA-F FACTOR RSBW-RELATED"/>
    <property type="match status" value="1"/>
</dbReference>
<accession>A0A1G9V0I4</accession>
<evidence type="ECO:0000256" key="1">
    <source>
        <dbReference type="ARBA" id="ARBA00022527"/>
    </source>
</evidence>
<dbReference type="CDD" id="cd16936">
    <property type="entry name" value="HATPase_RsbW-like"/>
    <property type="match status" value="1"/>
</dbReference>
<dbReference type="eggNOG" id="COG2172">
    <property type="taxonomic scope" value="Bacteria"/>
</dbReference>
<dbReference type="EMBL" id="LT629701">
    <property type="protein sequence ID" value="SDM65629.1"/>
    <property type="molecule type" value="Genomic_DNA"/>
</dbReference>
<sequence>MDWFVDRHDRTVPSALRREIRDYLARHSHSTAEELADAELIAMELTANALDHGSGPVWVTLEWTQAQPTLTVRDLGPAFALPAHAPDSAQPRGRGLWLVSQLSPELAVAARRVGKVVRSTLPVSRPVDIAIEPPRGHTVNPLPHLDEAAASGGFSRESFLRALVVQLANTIEQQQGPSAAQRAIAQVGADIGGQMEKEYRIATGNAEAKPLTPEQVAECLVRLKTAIGGTFRVVEVSQDRIVLVNSRCPFGPAVQRSPSLCRLTSAVFGGIAARSAGQAAVTLEERIALGDPGCRVVLHLGAASESPPNAHQYAAGS</sequence>
<evidence type="ECO:0000259" key="2">
    <source>
        <dbReference type="Pfam" id="PF13581"/>
    </source>
</evidence>
<dbReference type="GO" id="GO:0004674">
    <property type="term" value="F:protein serine/threonine kinase activity"/>
    <property type="evidence" value="ECO:0007669"/>
    <property type="project" value="UniProtKB-KW"/>
</dbReference>
<keyword evidence="4" id="KW-0418">Kinase</keyword>
<reference evidence="4 5" key="1">
    <citation type="submission" date="2016-10" db="EMBL/GenBank/DDBJ databases">
        <authorList>
            <person name="de Groot N.N."/>
        </authorList>
    </citation>
    <scope>NUCLEOTIDE SEQUENCE [LARGE SCALE GENOMIC DNA]</scope>
    <source>
        <strain evidence="4 5">DSM 44149</strain>
    </source>
</reference>
<dbReference type="eggNOG" id="COG2345">
    <property type="taxonomic scope" value="Bacteria"/>
</dbReference>
<dbReference type="Pfam" id="PF13581">
    <property type="entry name" value="HATPase_c_2"/>
    <property type="match status" value="1"/>
</dbReference>
<keyword evidence="5" id="KW-1185">Reference proteome</keyword>
<organism evidence="4 5">
    <name type="scientific">Allokutzneria albata</name>
    <name type="common">Kibdelosporangium albatum</name>
    <dbReference type="NCBI Taxonomy" id="211114"/>
    <lineage>
        <taxon>Bacteria</taxon>
        <taxon>Bacillati</taxon>
        <taxon>Actinomycetota</taxon>
        <taxon>Actinomycetes</taxon>
        <taxon>Pseudonocardiales</taxon>
        <taxon>Pseudonocardiaceae</taxon>
        <taxon>Allokutzneria</taxon>
    </lineage>
</organism>
<feature type="domain" description="Metanogen output" evidence="3">
    <location>
        <begin position="164"/>
        <end position="298"/>
    </location>
</feature>
<dbReference type="SUPFAM" id="SSF55874">
    <property type="entry name" value="ATPase domain of HSP90 chaperone/DNA topoisomerase II/histidine kinase"/>
    <property type="match status" value="1"/>
</dbReference>
<evidence type="ECO:0000313" key="4">
    <source>
        <dbReference type="EMBL" id="SDM65629.1"/>
    </source>
</evidence>
<keyword evidence="4" id="KW-0808">Transferase</keyword>
<dbReference type="RefSeq" id="WP_052408302.1">
    <property type="nucleotide sequence ID" value="NZ_JOEF01000066.1"/>
</dbReference>
<dbReference type="Pfam" id="PF18546">
    <property type="entry name" value="MetOD1"/>
    <property type="match status" value="1"/>
</dbReference>
<dbReference type="InterPro" id="IPR036890">
    <property type="entry name" value="HATPase_C_sf"/>
</dbReference>
<dbReference type="InterPro" id="IPR003594">
    <property type="entry name" value="HATPase_dom"/>
</dbReference>